<feature type="compositionally biased region" description="Basic residues" evidence="1">
    <location>
        <begin position="233"/>
        <end position="246"/>
    </location>
</feature>
<dbReference type="PANTHER" id="PTHR33415">
    <property type="entry name" value="PROTEIN EMBRYO DEFECTIVE 514"/>
    <property type="match status" value="1"/>
</dbReference>
<dbReference type="Gene3D" id="3.10.450.40">
    <property type="match status" value="1"/>
</dbReference>
<dbReference type="Proteomes" id="UP000295252">
    <property type="component" value="Chromosome VI"/>
</dbReference>
<accession>A0A068UXF0</accession>
<dbReference type="GO" id="GO:0017126">
    <property type="term" value="P:nucleologenesis"/>
    <property type="evidence" value="ECO:0007669"/>
    <property type="project" value="TreeGrafter"/>
</dbReference>
<dbReference type="FunFam" id="3.10.450.40:FF:000016">
    <property type="entry name" value="Predicted protein"/>
    <property type="match status" value="1"/>
</dbReference>
<dbReference type="GO" id="GO:0005634">
    <property type="term" value="C:nucleus"/>
    <property type="evidence" value="ECO:0007669"/>
    <property type="project" value="TreeGrafter"/>
</dbReference>
<protein>
    <submittedName>
        <fullName evidence="2">Uncharacterized protein</fullName>
    </submittedName>
</protein>
<reference evidence="3" key="1">
    <citation type="journal article" date="2014" name="Science">
        <title>The coffee genome provides insight into the convergent evolution of caffeine biosynthesis.</title>
        <authorList>
            <person name="Denoeud F."/>
            <person name="Carretero-Paulet L."/>
            <person name="Dereeper A."/>
            <person name="Droc G."/>
            <person name="Guyot R."/>
            <person name="Pietrella M."/>
            <person name="Zheng C."/>
            <person name="Alberti A."/>
            <person name="Anthony F."/>
            <person name="Aprea G."/>
            <person name="Aury J.M."/>
            <person name="Bento P."/>
            <person name="Bernard M."/>
            <person name="Bocs S."/>
            <person name="Campa C."/>
            <person name="Cenci A."/>
            <person name="Combes M.C."/>
            <person name="Crouzillat D."/>
            <person name="Da Silva C."/>
            <person name="Daddiego L."/>
            <person name="De Bellis F."/>
            <person name="Dussert S."/>
            <person name="Garsmeur O."/>
            <person name="Gayraud T."/>
            <person name="Guignon V."/>
            <person name="Jahn K."/>
            <person name="Jamilloux V."/>
            <person name="Joet T."/>
            <person name="Labadie K."/>
            <person name="Lan T."/>
            <person name="Leclercq J."/>
            <person name="Lepelley M."/>
            <person name="Leroy T."/>
            <person name="Li L.T."/>
            <person name="Librado P."/>
            <person name="Lopez L."/>
            <person name="Munoz A."/>
            <person name="Noel B."/>
            <person name="Pallavicini A."/>
            <person name="Perrotta G."/>
            <person name="Poncet V."/>
            <person name="Pot D."/>
            <person name="Priyono X."/>
            <person name="Rigoreau M."/>
            <person name="Rouard M."/>
            <person name="Rozas J."/>
            <person name="Tranchant-Dubreuil C."/>
            <person name="VanBuren R."/>
            <person name="Zhang Q."/>
            <person name="Andrade A.C."/>
            <person name="Argout X."/>
            <person name="Bertrand B."/>
            <person name="de Kochko A."/>
            <person name="Graziosi G."/>
            <person name="Henry R.J."/>
            <person name="Jayarama X."/>
            <person name="Ming R."/>
            <person name="Nagai C."/>
            <person name="Rounsley S."/>
            <person name="Sankoff D."/>
            <person name="Giuliano G."/>
            <person name="Albert V.A."/>
            <person name="Wincker P."/>
            <person name="Lashermes P."/>
        </authorList>
    </citation>
    <scope>NUCLEOTIDE SEQUENCE [LARGE SCALE GENOMIC DNA]</scope>
    <source>
        <strain evidence="3">cv. DH200-94</strain>
    </source>
</reference>
<dbReference type="AlphaFoldDB" id="A0A068UXF0"/>
<dbReference type="GO" id="GO:1901259">
    <property type="term" value="P:chloroplast rRNA processing"/>
    <property type="evidence" value="ECO:0007669"/>
    <property type="project" value="TreeGrafter"/>
</dbReference>
<dbReference type="GO" id="GO:0009507">
    <property type="term" value="C:chloroplast"/>
    <property type="evidence" value="ECO:0007669"/>
    <property type="project" value="TreeGrafter"/>
</dbReference>
<dbReference type="PhylomeDB" id="A0A068UXF0"/>
<name>A0A068UXF0_COFCA</name>
<dbReference type="OrthoDB" id="409625at2759"/>
<feature type="compositionally biased region" description="Basic and acidic residues" evidence="1">
    <location>
        <begin position="59"/>
        <end position="94"/>
    </location>
</feature>
<dbReference type="Pfam" id="PF11523">
    <property type="entry name" value="DUF3223"/>
    <property type="match status" value="1"/>
</dbReference>
<evidence type="ECO:0000313" key="2">
    <source>
        <dbReference type="EMBL" id="CDP12303.1"/>
    </source>
</evidence>
<organism evidence="2 3">
    <name type="scientific">Coffea canephora</name>
    <name type="common">Robusta coffee</name>
    <dbReference type="NCBI Taxonomy" id="49390"/>
    <lineage>
        <taxon>Eukaryota</taxon>
        <taxon>Viridiplantae</taxon>
        <taxon>Streptophyta</taxon>
        <taxon>Embryophyta</taxon>
        <taxon>Tracheophyta</taxon>
        <taxon>Spermatophyta</taxon>
        <taxon>Magnoliopsida</taxon>
        <taxon>eudicotyledons</taxon>
        <taxon>Gunneridae</taxon>
        <taxon>Pentapetalae</taxon>
        <taxon>asterids</taxon>
        <taxon>lamiids</taxon>
        <taxon>Gentianales</taxon>
        <taxon>Rubiaceae</taxon>
        <taxon>Ixoroideae</taxon>
        <taxon>Gardenieae complex</taxon>
        <taxon>Bertiereae - Coffeeae clade</taxon>
        <taxon>Coffeeae</taxon>
        <taxon>Coffea</taxon>
    </lineage>
</organism>
<dbReference type="GO" id="GO:0009658">
    <property type="term" value="P:chloroplast organization"/>
    <property type="evidence" value="ECO:0007669"/>
    <property type="project" value="TreeGrafter"/>
</dbReference>
<evidence type="ECO:0000313" key="3">
    <source>
        <dbReference type="Proteomes" id="UP000295252"/>
    </source>
</evidence>
<dbReference type="OMA" id="PQEMDVE"/>
<dbReference type="InParanoid" id="A0A068UXF0"/>
<feature type="region of interest" description="Disordered" evidence="1">
    <location>
        <begin position="225"/>
        <end position="246"/>
    </location>
</feature>
<gene>
    <name evidence="2" type="ORF">GSCOC_T00035765001</name>
</gene>
<sequence length="246" mass="27392">MAETEQKQTPETLADGEVKESSTQDMEIAEAQDDDAAVGGAGGLKRVRDEADEEGENSEDVKKLKADDKSVEEERLEKTADAEPKSCSEPEPEPKSGSTPELKSGPVELGPKSFESSVEMFDYFYKFLHFWTPNVNVNKYEHVMLLELIKKGHLEPDKKIGNGIRAFQVRYHPKFKSRCFFLTREDDSVDDFSFRKCVDHILPLPENMQVKHDVNKVLGGGRGGKAGGCGRGGRGHYRGRGGKSRN</sequence>
<dbReference type="STRING" id="49390.A0A068UXF0"/>
<dbReference type="InterPro" id="IPR044673">
    <property type="entry name" value="DCL-like"/>
</dbReference>
<feature type="compositionally biased region" description="Acidic residues" evidence="1">
    <location>
        <begin position="27"/>
        <end position="36"/>
    </location>
</feature>
<feature type="region of interest" description="Disordered" evidence="1">
    <location>
        <begin position="1"/>
        <end position="108"/>
    </location>
</feature>
<dbReference type="Gramene" id="CDP12303">
    <property type="protein sequence ID" value="CDP12303"/>
    <property type="gene ID" value="GSCOC_T00035765001"/>
</dbReference>
<evidence type="ECO:0000256" key="1">
    <source>
        <dbReference type="SAM" id="MobiDB-lite"/>
    </source>
</evidence>
<keyword evidence="3" id="KW-1185">Reference proteome</keyword>
<dbReference type="EMBL" id="HG739147">
    <property type="protein sequence ID" value="CDP12303.1"/>
    <property type="molecule type" value="Genomic_DNA"/>
</dbReference>
<dbReference type="PANTHER" id="PTHR33415:SF12">
    <property type="entry name" value="PROTEIN EMBRYO DEFECTIVE 514"/>
    <property type="match status" value="1"/>
</dbReference>
<proteinExistence type="predicted"/>